<dbReference type="InterPro" id="IPR036804">
    <property type="entry name" value="CheR_N_sf"/>
</dbReference>
<comment type="caution">
    <text evidence="7">The sequence shown here is derived from an EMBL/GenBank/DDBJ whole genome shotgun (WGS) entry which is preliminary data.</text>
</comment>
<keyword evidence="4 7" id="KW-0808">Transferase</keyword>
<evidence type="ECO:0000256" key="3">
    <source>
        <dbReference type="ARBA" id="ARBA00022603"/>
    </source>
</evidence>
<dbReference type="InterPro" id="IPR050903">
    <property type="entry name" value="Bact_Chemotaxis_MeTrfase"/>
</dbReference>
<accession>A0NNA4</accession>
<dbReference type="InterPro" id="IPR022641">
    <property type="entry name" value="CheR_N"/>
</dbReference>
<dbReference type="GeneID" id="68845064"/>
<dbReference type="AlphaFoldDB" id="A0NNA4"/>
<dbReference type="SUPFAM" id="SSF53335">
    <property type="entry name" value="S-adenosyl-L-methionine-dependent methyltransferases"/>
    <property type="match status" value="1"/>
</dbReference>
<dbReference type="GO" id="GO:0032259">
    <property type="term" value="P:methylation"/>
    <property type="evidence" value="ECO:0007669"/>
    <property type="project" value="UniProtKB-KW"/>
</dbReference>
<proteinExistence type="predicted"/>
<dbReference type="EMBL" id="AAUW01000002">
    <property type="protein sequence ID" value="EAV45635.1"/>
    <property type="molecule type" value="Genomic_DNA"/>
</dbReference>
<evidence type="ECO:0000256" key="1">
    <source>
        <dbReference type="ARBA" id="ARBA00001541"/>
    </source>
</evidence>
<feature type="domain" description="CheR-type methyltransferase" evidence="6">
    <location>
        <begin position="1"/>
        <end position="267"/>
    </location>
</feature>
<dbReference type="EC" id="2.1.1.80" evidence="2"/>
<dbReference type="Pfam" id="PF01739">
    <property type="entry name" value="CheR"/>
    <property type="match status" value="1"/>
</dbReference>
<dbReference type="GO" id="GO:0008983">
    <property type="term" value="F:protein-glutamate O-methyltransferase activity"/>
    <property type="evidence" value="ECO:0007669"/>
    <property type="project" value="UniProtKB-EC"/>
</dbReference>
<dbReference type="InterPro" id="IPR000780">
    <property type="entry name" value="CheR_MeTrfase"/>
</dbReference>
<dbReference type="Gene3D" id="3.40.50.150">
    <property type="entry name" value="Vaccinia Virus protein VP39"/>
    <property type="match status" value="1"/>
</dbReference>
<keyword evidence="5" id="KW-0949">S-adenosyl-L-methionine</keyword>
<dbReference type="PROSITE" id="PS50123">
    <property type="entry name" value="CHER"/>
    <property type="match status" value="1"/>
</dbReference>
<name>A0NNA4_ROSAI</name>
<dbReference type="InterPro" id="IPR022642">
    <property type="entry name" value="CheR_C"/>
</dbReference>
<keyword evidence="3 7" id="KW-0489">Methyltransferase</keyword>
<sequence>MTPSEFEFLKNFLKTRSGLVLSNDKQYLVESRLLPVARSSKLETLSAVIQQLQRGTNRALETDVVEAMTTNESFFFRDKTPFDHFKDTMLPALLQSRATRKQIKIWCAAASTGQEPYSLAICLKEDAAKMAGWRTRILGTDLSNEVLEKAKTGLYSQFEVQRGLPIQMLLKYFEQKGEMWQINAGMRAMIEWKKLNLLESFTHLGEFDIIFCRNVLIYFDQATKTEILGRLAKSLPDDGYLVLGAAETVVGLTDAFKPVAGKRGLFQKKQAAQATTGSAATPRLAVGGGLGLQR</sequence>
<dbReference type="RefSeq" id="WP_006932057.1">
    <property type="nucleotide sequence ID" value="NZ_AAUW01000002.1"/>
</dbReference>
<organism evidence="7 8">
    <name type="scientific">Roseibium aggregatum (strain ATCC 25650 / DSM 13394 / JCM 20685 / NBRC 16684 / NCIMB 2208 / IAM 12614 / B1)</name>
    <name type="common">Stappia aggregata</name>
    <dbReference type="NCBI Taxonomy" id="384765"/>
    <lineage>
        <taxon>Bacteria</taxon>
        <taxon>Pseudomonadati</taxon>
        <taxon>Pseudomonadota</taxon>
        <taxon>Alphaproteobacteria</taxon>
        <taxon>Hyphomicrobiales</taxon>
        <taxon>Stappiaceae</taxon>
        <taxon>Roseibium</taxon>
    </lineage>
</organism>
<evidence type="ECO:0000259" key="6">
    <source>
        <dbReference type="PROSITE" id="PS50123"/>
    </source>
</evidence>
<evidence type="ECO:0000256" key="4">
    <source>
        <dbReference type="ARBA" id="ARBA00022679"/>
    </source>
</evidence>
<dbReference type="PRINTS" id="PR00996">
    <property type="entry name" value="CHERMTFRASE"/>
</dbReference>
<comment type="catalytic activity">
    <reaction evidence="1">
        <text>L-glutamyl-[protein] + S-adenosyl-L-methionine = [protein]-L-glutamate 5-O-methyl ester + S-adenosyl-L-homocysteine</text>
        <dbReference type="Rhea" id="RHEA:24452"/>
        <dbReference type="Rhea" id="RHEA-COMP:10208"/>
        <dbReference type="Rhea" id="RHEA-COMP:10311"/>
        <dbReference type="ChEBI" id="CHEBI:29973"/>
        <dbReference type="ChEBI" id="CHEBI:57856"/>
        <dbReference type="ChEBI" id="CHEBI:59789"/>
        <dbReference type="ChEBI" id="CHEBI:82795"/>
        <dbReference type="EC" id="2.1.1.80"/>
    </reaction>
</comment>
<dbReference type="Gene3D" id="1.10.155.10">
    <property type="entry name" value="Chemotaxis receptor methyltransferase CheR, N-terminal domain"/>
    <property type="match status" value="1"/>
</dbReference>
<dbReference type="Proteomes" id="UP000004848">
    <property type="component" value="Unassembled WGS sequence"/>
</dbReference>
<dbReference type="InterPro" id="IPR029063">
    <property type="entry name" value="SAM-dependent_MTases_sf"/>
</dbReference>
<dbReference type="OrthoDB" id="9816309at2"/>
<evidence type="ECO:0000256" key="2">
    <source>
        <dbReference type="ARBA" id="ARBA00012534"/>
    </source>
</evidence>
<dbReference type="Pfam" id="PF03705">
    <property type="entry name" value="CheR_N"/>
    <property type="match status" value="1"/>
</dbReference>
<dbReference type="SUPFAM" id="SSF47757">
    <property type="entry name" value="Chemotaxis receptor methyltransferase CheR, N-terminal domain"/>
    <property type="match status" value="1"/>
</dbReference>
<dbReference type="PANTHER" id="PTHR24422:SF21">
    <property type="entry name" value="CHEMOTAXIS PROTEIN METHYLTRANSFERASE 1"/>
    <property type="match status" value="1"/>
</dbReference>
<gene>
    <name evidence="7" type="ORF">SIAM614_23487</name>
</gene>
<evidence type="ECO:0000313" key="7">
    <source>
        <dbReference type="EMBL" id="EAV45635.1"/>
    </source>
</evidence>
<evidence type="ECO:0000313" key="8">
    <source>
        <dbReference type="Proteomes" id="UP000004848"/>
    </source>
</evidence>
<dbReference type="PANTHER" id="PTHR24422">
    <property type="entry name" value="CHEMOTAXIS PROTEIN METHYLTRANSFERASE"/>
    <property type="match status" value="1"/>
</dbReference>
<protein>
    <recommendedName>
        <fullName evidence="2">protein-glutamate O-methyltransferase</fullName>
        <ecNumber evidence="2">2.1.1.80</ecNumber>
    </recommendedName>
</protein>
<reference evidence="7 8" key="1">
    <citation type="submission" date="2006-05" db="EMBL/GenBank/DDBJ databases">
        <authorList>
            <person name="King G."/>
            <person name="Ferriera S."/>
            <person name="Johnson J."/>
            <person name="Kravitz S."/>
            <person name="Beeson K."/>
            <person name="Sutton G."/>
            <person name="Rogers Y.-H."/>
            <person name="Friedman R."/>
            <person name="Frazier M."/>
            <person name="Venter J.C."/>
        </authorList>
    </citation>
    <scope>NUCLEOTIDE SEQUENCE [LARGE SCALE GENOMIC DNA]</scope>
    <source>
        <strain evidence="8">ATCC 25650 / DSM 13394 / JCM 20685 / NBRC 16684 / NCIMB 2208 / IAM 12614 / B1</strain>
    </source>
</reference>
<dbReference type="eggNOG" id="COG1352">
    <property type="taxonomic scope" value="Bacteria"/>
</dbReference>
<evidence type="ECO:0000256" key="5">
    <source>
        <dbReference type="ARBA" id="ARBA00022691"/>
    </source>
</evidence>
<dbReference type="SMART" id="SM00138">
    <property type="entry name" value="MeTrc"/>
    <property type="match status" value="1"/>
</dbReference>